<dbReference type="OrthoDB" id="8960478at2759"/>
<name>A0A9Q1F8P8_SYNKA</name>
<dbReference type="AlphaFoldDB" id="A0A9Q1F8P8"/>
<feature type="region of interest" description="Disordered" evidence="1">
    <location>
        <begin position="1"/>
        <end position="48"/>
    </location>
</feature>
<comment type="caution">
    <text evidence="2">The sequence shown here is derived from an EMBL/GenBank/DDBJ whole genome shotgun (WGS) entry which is preliminary data.</text>
</comment>
<proteinExistence type="predicted"/>
<dbReference type="EMBL" id="JAINUF010000007">
    <property type="protein sequence ID" value="KAJ8353456.1"/>
    <property type="molecule type" value="Genomic_DNA"/>
</dbReference>
<reference evidence="2" key="1">
    <citation type="journal article" date="2023" name="Science">
        <title>Genome structures resolve the early diversification of teleost fishes.</title>
        <authorList>
            <person name="Parey E."/>
            <person name="Louis A."/>
            <person name="Montfort J."/>
            <person name="Bouchez O."/>
            <person name="Roques C."/>
            <person name="Iampietro C."/>
            <person name="Lluch J."/>
            <person name="Castinel A."/>
            <person name="Donnadieu C."/>
            <person name="Desvignes T."/>
            <person name="Floi Bucao C."/>
            <person name="Jouanno E."/>
            <person name="Wen M."/>
            <person name="Mejri S."/>
            <person name="Dirks R."/>
            <person name="Jansen H."/>
            <person name="Henkel C."/>
            <person name="Chen W.J."/>
            <person name="Zahm M."/>
            <person name="Cabau C."/>
            <person name="Klopp C."/>
            <person name="Thompson A.W."/>
            <person name="Robinson-Rechavi M."/>
            <person name="Braasch I."/>
            <person name="Lecointre G."/>
            <person name="Bobe J."/>
            <person name="Postlethwait J.H."/>
            <person name="Berthelot C."/>
            <person name="Roest Crollius H."/>
            <person name="Guiguen Y."/>
        </authorList>
    </citation>
    <scope>NUCLEOTIDE SEQUENCE</scope>
    <source>
        <strain evidence="2">WJC10195</strain>
    </source>
</reference>
<organism evidence="2 3">
    <name type="scientific">Synaphobranchus kaupii</name>
    <name type="common">Kaup's arrowtooth eel</name>
    <dbReference type="NCBI Taxonomy" id="118154"/>
    <lineage>
        <taxon>Eukaryota</taxon>
        <taxon>Metazoa</taxon>
        <taxon>Chordata</taxon>
        <taxon>Craniata</taxon>
        <taxon>Vertebrata</taxon>
        <taxon>Euteleostomi</taxon>
        <taxon>Actinopterygii</taxon>
        <taxon>Neopterygii</taxon>
        <taxon>Teleostei</taxon>
        <taxon>Anguilliformes</taxon>
        <taxon>Synaphobranchidae</taxon>
        <taxon>Synaphobranchus</taxon>
    </lineage>
</organism>
<protein>
    <submittedName>
        <fullName evidence="2">Uncharacterized protein</fullName>
    </submittedName>
</protein>
<evidence type="ECO:0000256" key="1">
    <source>
        <dbReference type="SAM" id="MobiDB-lite"/>
    </source>
</evidence>
<feature type="compositionally biased region" description="Polar residues" evidence="1">
    <location>
        <begin position="27"/>
        <end position="48"/>
    </location>
</feature>
<evidence type="ECO:0000313" key="3">
    <source>
        <dbReference type="Proteomes" id="UP001152622"/>
    </source>
</evidence>
<sequence length="122" mass="13647">MGVDLAGGEIPSTSPEHLDVPNPCSPGASNEHVTSNWRTAKSTSRSNPCQCRTELIELERQRLDLKRQLCKQRESHHKELVELKKAKLDIMAKQLMVSEAEFQRPAISMPIILPNQGEDSTT</sequence>
<dbReference type="Proteomes" id="UP001152622">
    <property type="component" value="Chromosome 7"/>
</dbReference>
<accession>A0A9Q1F8P8</accession>
<gene>
    <name evidence="2" type="ORF">SKAU_G00210230</name>
</gene>
<evidence type="ECO:0000313" key="2">
    <source>
        <dbReference type="EMBL" id="KAJ8353456.1"/>
    </source>
</evidence>
<keyword evidence="3" id="KW-1185">Reference proteome</keyword>